<comment type="caution">
    <text evidence="18">The sequence shown here is derived from an EMBL/GenBank/DDBJ whole genome shotgun (WGS) entry which is preliminary data.</text>
</comment>
<dbReference type="PROSITE" id="PS51975">
    <property type="entry name" value="RNASE_H_2"/>
    <property type="match status" value="1"/>
</dbReference>
<evidence type="ECO:0000256" key="3">
    <source>
        <dbReference type="ARBA" id="ARBA00004065"/>
    </source>
</evidence>
<evidence type="ECO:0000256" key="15">
    <source>
        <dbReference type="PROSITE-ProRule" id="PRU01319"/>
    </source>
</evidence>
<evidence type="ECO:0000256" key="6">
    <source>
        <dbReference type="ARBA" id="ARBA00012180"/>
    </source>
</evidence>
<evidence type="ECO:0000256" key="7">
    <source>
        <dbReference type="ARBA" id="ARBA00019179"/>
    </source>
</evidence>
<dbReference type="InterPro" id="IPR024567">
    <property type="entry name" value="RNase_HII/HIII_dom"/>
</dbReference>
<evidence type="ECO:0000256" key="14">
    <source>
        <dbReference type="HAMAP-Rule" id="MF_00052"/>
    </source>
</evidence>
<dbReference type="GO" id="GO:0032299">
    <property type="term" value="C:ribonuclease H2 complex"/>
    <property type="evidence" value="ECO:0007669"/>
    <property type="project" value="TreeGrafter"/>
</dbReference>
<evidence type="ECO:0000256" key="9">
    <source>
        <dbReference type="ARBA" id="ARBA00022722"/>
    </source>
</evidence>
<comment type="cofactor">
    <cofactor evidence="2">
        <name>Mg(2+)</name>
        <dbReference type="ChEBI" id="CHEBI:18420"/>
    </cofactor>
</comment>
<dbReference type="GO" id="GO:0005737">
    <property type="term" value="C:cytoplasm"/>
    <property type="evidence" value="ECO:0007669"/>
    <property type="project" value="UniProtKB-SubCell"/>
</dbReference>
<evidence type="ECO:0000256" key="5">
    <source>
        <dbReference type="ARBA" id="ARBA00007383"/>
    </source>
</evidence>
<gene>
    <name evidence="14 18" type="primary">rnhB</name>
    <name evidence="19" type="ORF">CLCOS_26000</name>
    <name evidence="18" type="ORF">WX73_02930</name>
</gene>
<dbReference type="NCBIfam" id="NF000595">
    <property type="entry name" value="PRK00015.1-3"/>
    <property type="match status" value="1"/>
</dbReference>
<dbReference type="Gene3D" id="3.30.420.10">
    <property type="entry name" value="Ribonuclease H-like superfamily/Ribonuclease H"/>
    <property type="match status" value="1"/>
</dbReference>
<comment type="cofactor">
    <cofactor evidence="14 15">
        <name>Mn(2+)</name>
        <dbReference type="ChEBI" id="CHEBI:29035"/>
    </cofactor>
    <cofactor evidence="14 15">
        <name>Mg(2+)</name>
        <dbReference type="ChEBI" id="CHEBI:18420"/>
    </cofactor>
    <text evidence="14 15">Manganese or magnesium. Binds 1 divalent metal ion per monomer in the absence of substrate. May bind a second metal ion after substrate binding.</text>
</comment>
<dbReference type="RefSeq" id="WP_013237961.1">
    <property type="nucleotide sequence ID" value="NZ_LITQ01000003.1"/>
</dbReference>
<feature type="binding site" evidence="14 15">
    <location>
        <position position="104"/>
    </location>
    <ligand>
        <name>a divalent metal cation</name>
        <dbReference type="ChEBI" id="CHEBI:60240"/>
    </ligand>
</feature>
<evidence type="ECO:0000256" key="10">
    <source>
        <dbReference type="ARBA" id="ARBA00022723"/>
    </source>
</evidence>
<feature type="domain" description="RNase H type-2" evidence="17">
    <location>
        <begin position="98"/>
        <end position="285"/>
    </location>
</feature>
<dbReference type="GO" id="GO:0003723">
    <property type="term" value="F:RNA binding"/>
    <property type="evidence" value="ECO:0007669"/>
    <property type="project" value="UniProtKB-UniRule"/>
</dbReference>
<dbReference type="EC" id="3.1.26.4" evidence="6 14"/>
<dbReference type="InterPro" id="IPR022898">
    <property type="entry name" value="RNase_HII"/>
</dbReference>
<keyword evidence="21" id="KW-1185">Reference proteome</keyword>
<keyword evidence="10 14" id="KW-0479">Metal-binding</keyword>
<evidence type="ECO:0000256" key="16">
    <source>
        <dbReference type="RuleBase" id="RU003515"/>
    </source>
</evidence>
<feature type="binding site" evidence="14 15">
    <location>
        <position position="105"/>
    </location>
    <ligand>
        <name>a divalent metal cation</name>
        <dbReference type="ChEBI" id="CHEBI:60240"/>
    </ligand>
</feature>
<dbReference type="NCBIfam" id="NF000594">
    <property type="entry name" value="PRK00015.1-1"/>
    <property type="match status" value="1"/>
</dbReference>
<evidence type="ECO:0000256" key="8">
    <source>
        <dbReference type="ARBA" id="ARBA00022490"/>
    </source>
</evidence>
<dbReference type="HAMAP" id="MF_00052_B">
    <property type="entry name" value="RNase_HII_B"/>
    <property type="match status" value="1"/>
</dbReference>
<dbReference type="GO" id="GO:0043137">
    <property type="term" value="P:DNA replication, removal of RNA primer"/>
    <property type="evidence" value="ECO:0007669"/>
    <property type="project" value="TreeGrafter"/>
</dbReference>
<dbReference type="EMBL" id="LITQ01000003">
    <property type="protein sequence ID" value="OAA94384.1"/>
    <property type="molecule type" value="Genomic_DNA"/>
</dbReference>
<comment type="function">
    <text evidence="3 14 16">Endonuclease that specifically degrades the RNA of RNA-DNA hybrids.</text>
</comment>
<dbReference type="Proteomes" id="UP000093694">
    <property type="component" value="Unassembled WGS sequence"/>
</dbReference>
<dbReference type="PANTHER" id="PTHR10954">
    <property type="entry name" value="RIBONUCLEASE H2 SUBUNIT A"/>
    <property type="match status" value="1"/>
</dbReference>
<evidence type="ECO:0000259" key="17">
    <source>
        <dbReference type="PROSITE" id="PS51975"/>
    </source>
</evidence>
<name>A0A166TZK2_9CLOT</name>
<comment type="catalytic activity">
    <reaction evidence="1 14 15 16">
        <text>Endonucleolytic cleavage to 5'-phosphomonoester.</text>
        <dbReference type="EC" id="3.1.26.4"/>
    </reaction>
</comment>
<evidence type="ECO:0000256" key="11">
    <source>
        <dbReference type="ARBA" id="ARBA00022759"/>
    </source>
</evidence>
<evidence type="ECO:0000313" key="20">
    <source>
        <dbReference type="Proteomes" id="UP000077384"/>
    </source>
</evidence>
<comment type="similarity">
    <text evidence="5 14 16">Belongs to the RNase HII family.</text>
</comment>
<reference evidence="18 20" key="1">
    <citation type="journal article" date="2015" name="Biotechnol. Bioeng.">
        <title>Genome sequence and phenotypic characterization of Caulobacter segnis.</title>
        <authorList>
            <person name="Patel S."/>
            <person name="Fletcher B."/>
            <person name="Scott D.C."/>
            <person name="Ely B."/>
        </authorList>
    </citation>
    <scope>NUCLEOTIDE SEQUENCE [LARGE SCALE GENOMIC DNA]</scope>
    <source>
        <strain evidence="18 20">PS02</strain>
    </source>
</reference>
<evidence type="ECO:0000256" key="2">
    <source>
        <dbReference type="ARBA" id="ARBA00001946"/>
    </source>
</evidence>
<protein>
    <recommendedName>
        <fullName evidence="7 14">Ribonuclease HII</fullName>
        <shortName evidence="14">RNase HII</shortName>
        <ecNumber evidence="6 14">3.1.26.4</ecNumber>
    </recommendedName>
</protein>
<dbReference type="Proteomes" id="UP000077384">
    <property type="component" value="Unassembled WGS sequence"/>
</dbReference>
<organism evidence="18 20">
    <name type="scientific">Clostridium coskatii</name>
    <dbReference type="NCBI Taxonomy" id="1705578"/>
    <lineage>
        <taxon>Bacteria</taxon>
        <taxon>Bacillati</taxon>
        <taxon>Bacillota</taxon>
        <taxon>Clostridia</taxon>
        <taxon>Eubacteriales</taxon>
        <taxon>Clostridiaceae</taxon>
        <taxon>Clostridium</taxon>
    </lineage>
</organism>
<dbReference type="InterPro" id="IPR012337">
    <property type="entry name" value="RNaseH-like_sf"/>
</dbReference>
<dbReference type="GO" id="GO:0030145">
    <property type="term" value="F:manganese ion binding"/>
    <property type="evidence" value="ECO:0007669"/>
    <property type="project" value="UniProtKB-UniRule"/>
</dbReference>
<dbReference type="Pfam" id="PF01351">
    <property type="entry name" value="RNase_HII"/>
    <property type="match status" value="1"/>
</dbReference>
<evidence type="ECO:0000313" key="19">
    <source>
        <dbReference type="EMBL" id="OBR93128.1"/>
    </source>
</evidence>
<dbReference type="PATRIC" id="fig|1705578.3.peg.2586"/>
<keyword evidence="12 14" id="KW-0378">Hydrolase</keyword>
<dbReference type="EMBL" id="LROR01000054">
    <property type="protein sequence ID" value="OBR93128.1"/>
    <property type="molecule type" value="Genomic_DNA"/>
</dbReference>
<accession>A0A166TZK2</accession>
<feature type="binding site" evidence="14 15">
    <location>
        <position position="201"/>
    </location>
    <ligand>
        <name>a divalent metal cation</name>
        <dbReference type="ChEBI" id="CHEBI:60240"/>
    </ligand>
</feature>
<dbReference type="GO" id="GO:0004523">
    <property type="term" value="F:RNA-DNA hybrid ribonuclease activity"/>
    <property type="evidence" value="ECO:0007669"/>
    <property type="project" value="UniProtKB-UniRule"/>
</dbReference>
<evidence type="ECO:0000256" key="1">
    <source>
        <dbReference type="ARBA" id="ARBA00000077"/>
    </source>
</evidence>
<dbReference type="CDD" id="cd07182">
    <property type="entry name" value="RNase_HII_bacteria_HII_like"/>
    <property type="match status" value="1"/>
</dbReference>
<dbReference type="AlphaFoldDB" id="A0A166TZK2"/>
<evidence type="ECO:0000313" key="18">
    <source>
        <dbReference type="EMBL" id="OAA94384.1"/>
    </source>
</evidence>
<evidence type="ECO:0000256" key="13">
    <source>
        <dbReference type="ARBA" id="ARBA00023211"/>
    </source>
</evidence>
<evidence type="ECO:0000256" key="12">
    <source>
        <dbReference type="ARBA" id="ARBA00022801"/>
    </source>
</evidence>
<dbReference type="SUPFAM" id="SSF53098">
    <property type="entry name" value="Ribonuclease H-like"/>
    <property type="match status" value="1"/>
</dbReference>
<keyword evidence="13 14" id="KW-0464">Manganese</keyword>
<keyword evidence="11 14" id="KW-0255">Endonuclease</keyword>
<evidence type="ECO:0000256" key="4">
    <source>
        <dbReference type="ARBA" id="ARBA00004496"/>
    </source>
</evidence>
<keyword evidence="8 14" id="KW-0963">Cytoplasm</keyword>
<proteinExistence type="inferred from homology"/>
<reference evidence="19 21" key="2">
    <citation type="journal article" date="2016" name="Front. Microbiol.">
        <title>Industrial Acetogenic Biocatalysts: A Comparative Metabolic and Genomic Analysis.</title>
        <authorList>
            <person name="Bengelsdorf F."/>
            <person name="Poehlein A."/>
            <person name="Sonja S."/>
            <person name="Erz C."/>
            <person name="Hummel T."/>
            <person name="Hoffmeister S."/>
            <person name="Daniel R."/>
            <person name="Durre P."/>
        </authorList>
    </citation>
    <scope>NUCLEOTIDE SEQUENCE [LARGE SCALE GENOMIC DNA]</scope>
    <source>
        <strain evidence="19 21">PTA-10522</strain>
    </source>
</reference>
<evidence type="ECO:0000313" key="21">
    <source>
        <dbReference type="Proteomes" id="UP000093694"/>
    </source>
</evidence>
<keyword evidence="9 14" id="KW-0540">Nuclease</keyword>
<comment type="subcellular location">
    <subcellularLocation>
        <location evidence="4 14">Cytoplasm</location>
    </subcellularLocation>
</comment>
<dbReference type="InterPro" id="IPR036397">
    <property type="entry name" value="RNaseH_sf"/>
</dbReference>
<dbReference type="PANTHER" id="PTHR10954:SF18">
    <property type="entry name" value="RIBONUCLEASE HII"/>
    <property type="match status" value="1"/>
</dbReference>
<dbReference type="GO" id="GO:0006298">
    <property type="term" value="P:mismatch repair"/>
    <property type="evidence" value="ECO:0007669"/>
    <property type="project" value="TreeGrafter"/>
</dbReference>
<dbReference type="InterPro" id="IPR001352">
    <property type="entry name" value="RNase_HII/HIII"/>
</dbReference>
<sequence>MEDSESVDFDINKENFSWNELENFKFDKIKYAIKNLEEGYFDLNEDEIKKVIGNLKLDKRKNVRSLSSSFYKFILNKNSEISRVRKMYEFDKSFGNHIYTAGVDEVGRGPLAGPIAAGAVILNLNYNEDRELILGIKDSKKLTPKRRCELAKVIKERALAYNIAVINNIEIDKRGISWCNNEVLKRAVEGLKLPVTMALSDGYAVKNLSTNNEFVIKGDTKSASIAAASIIAKVYRDSLMEEYSHLYTNYKFEQNSGYGTKDHIESIKKYGICKIHRVSFLKNIL</sequence>